<sequence>MLESEKLALAAHLHVLLRRHVGRVTDVEWLIKDPAYAREIIGVARASGQRDCIARADRLAEALFPAPPAPPPALAPASPAATLGSAMRRYVGSLR</sequence>
<gene>
    <name evidence="1" type="ORF">KAK06_17340</name>
</gene>
<accession>A0A940YI81</accession>
<evidence type="ECO:0000313" key="1">
    <source>
        <dbReference type="EMBL" id="MBQ0960723.1"/>
    </source>
</evidence>
<dbReference type="Proteomes" id="UP000678374">
    <property type="component" value="Unassembled WGS sequence"/>
</dbReference>
<comment type="caution">
    <text evidence="1">The sequence shown here is derived from an EMBL/GenBank/DDBJ whole genome shotgun (WGS) entry which is preliminary data.</text>
</comment>
<keyword evidence="2" id="KW-1185">Reference proteome</keyword>
<dbReference type="AlphaFoldDB" id="A0A940YI81"/>
<proteinExistence type="predicted"/>
<protein>
    <submittedName>
        <fullName evidence="1">Uncharacterized protein</fullName>
    </submittedName>
</protein>
<organism evidence="1 2">
    <name type="scientific">Ideonella aquatica</name>
    <dbReference type="NCBI Taxonomy" id="2824119"/>
    <lineage>
        <taxon>Bacteria</taxon>
        <taxon>Pseudomonadati</taxon>
        <taxon>Pseudomonadota</taxon>
        <taxon>Betaproteobacteria</taxon>
        <taxon>Burkholderiales</taxon>
        <taxon>Sphaerotilaceae</taxon>
        <taxon>Ideonella</taxon>
    </lineage>
</organism>
<reference evidence="1" key="1">
    <citation type="submission" date="2021-04" db="EMBL/GenBank/DDBJ databases">
        <title>The genome sequence of Ideonella sp. 4Y11.</title>
        <authorList>
            <person name="Liu Y."/>
        </authorList>
    </citation>
    <scope>NUCLEOTIDE SEQUENCE</scope>
    <source>
        <strain evidence="1">4Y11</strain>
    </source>
</reference>
<name>A0A940YI81_9BURK</name>
<dbReference type="EMBL" id="JAGQDE010000017">
    <property type="protein sequence ID" value="MBQ0960723.1"/>
    <property type="molecule type" value="Genomic_DNA"/>
</dbReference>
<evidence type="ECO:0000313" key="2">
    <source>
        <dbReference type="Proteomes" id="UP000678374"/>
    </source>
</evidence>
<dbReference type="RefSeq" id="WP_210803400.1">
    <property type="nucleotide sequence ID" value="NZ_JAGQDE010000017.1"/>
</dbReference>